<dbReference type="Proteomes" id="UP000269945">
    <property type="component" value="Unassembled WGS sequence"/>
</dbReference>
<reference evidence="1 2" key="1">
    <citation type="submission" date="2018-10" db="EMBL/GenBank/DDBJ databases">
        <authorList>
            <person name="Ekblom R."/>
            <person name="Jareborg N."/>
        </authorList>
    </citation>
    <scope>NUCLEOTIDE SEQUENCE [LARGE SCALE GENOMIC DNA]</scope>
    <source>
        <tissue evidence="1">Muscle</tissue>
    </source>
</reference>
<dbReference type="EMBL" id="CYRY02043663">
    <property type="protein sequence ID" value="VCX38245.1"/>
    <property type="molecule type" value="Genomic_DNA"/>
</dbReference>
<name>A0A9X9Q7U4_GULGU</name>
<keyword evidence="2" id="KW-1185">Reference proteome</keyword>
<comment type="caution">
    <text evidence="1">The sequence shown here is derived from an EMBL/GenBank/DDBJ whole genome shotgun (WGS) entry which is preliminary data.</text>
</comment>
<proteinExistence type="predicted"/>
<organism evidence="1 2">
    <name type="scientific">Gulo gulo</name>
    <name type="common">Wolverine</name>
    <name type="synonym">Gluton</name>
    <dbReference type="NCBI Taxonomy" id="48420"/>
    <lineage>
        <taxon>Eukaryota</taxon>
        <taxon>Metazoa</taxon>
        <taxon>Chordata</taxon>
        <taxon>Craniata</taxon>
        <taxon>Vertebrata</taxon>
        <taxon>Euteleostomi</taxon>
        <taxon>Mammalia</taxon>
        <taxon>Eutheria</taxon>
        <taxon>Laurasiatheria</taxon>
        <taxon>Carnivora</taxon>
        <taxon>Caniformia</taxon>
        <taxon>Musteloidea</taxon>
        <taxon>Mustelidae</taxon>
        <taxon>Guloninae</taxon>
        <taxon>Gulo</taxon>
    </lineage>
</organism>
<protein>
    <submittedName>
        <fullName evidence="1">Uncharacterized protein</fullName>
    </submittedName>
</protein>
<dbReference type="AlphaFoldDB" id="A0A9X9Q7U4"/>
<gene>
    <name evidence="1" type="ORF">BN2614_LOCUS1</name>
</gene>
<accession>A0A9X9Q7U4</accession>
<sequence>MRESIWKIPWDTIGIVLKALSFSSDSMNLSEPRLLFTSGHSHSLQDLRPAQAVFPWLGVPGKLARRRNMQIIFLNSSFQPAITIPVNLICSLNQ</sequence>
<evidence type="ECO:0000313" key="2">
    <source>
        <dbReference type="Proteomes" id="UP000269945"/>
    </source>
</evidence>
<evidence type="ECO:0000313" key="1">
    <source>
        <dbReference type="EMBL" id="VCX38245.1"/>
    </source>
</evidence>
<feature type="non-terminal residue" evidence="1">
    <location>
        <position position="1"/>
    </location>
</feature>